<reference evidence="1" key="1">
    <citation type="submission" date="2018-02" db="EMBL/GenBank/DDBJ databases">
        <title>Rhizophora mucronata_Transcriptome.</title>
        <authorList>
            <person name="Meera S.P."/>
            <person name="Sreeshan A."/>
            <person name="Augustine A."/>
        </authorList>
    </citation>
    <scope>NUCLEOTIDE SEQUENCE</scope>
    <source>
        <tissue evidence="1">Leaf</tissue>
    </source>
</reference>
<evidence type="ECO:0000313" key="1">
    <source>
        <dbReference type="EMBL" id="MBW87952.1"/>
    </source>
</evidence>
<proteinExistence type="predicted"/>
<sequence>MPRHDCRLLRACNTKLGEKM</sequence>
<protein>
    <submittedName>
        <fullName evidence="1">Uncharacterized protein</fullName>
    </submittedName>
</protein>
<accession>A0A2P2J3C0</accession>
<organism evidence="1">
    <name type="scientific">Rhizophora mucronata</name>
    <name type="common">Asiatic mangrove</name>
    <dbReference type="NCBI Taxonomy" id="61149"/>
    <lineage>
        <taxon>Eukaryota</taxon>
        <taxon>Viridiplantae</taxon>
        <taxon>Streptophyta</taxon>
        <taxon>Embryophyta</taxon>
        <taxon>Tracheophyta</taxon>
        <taxon>Spermatophyta</taxon>
        <taxon>Magnoliopsida</taxon>
        <taxon>eudicotyledons</taxon>
        <taxon>Gunneridae</taxon>
        <taxon>Pentapetalae</taxon>
        <taxon>rosids</taxon>
        <taxon>fabids</taxon>
        <taxon>Malpighiales</taxon>
        <taxon>Rhizophoraceae</taxon>
        <taxon>Rhizophora</taxon>
    </lineage>
</organism>
<name>A0A2P2J3C0_RHIMU</name>
<dbReference type="AlphaFoldDB" id="A0A2P2J3C0"/>
<dbReference type="EMBL" id="GGEC01007469">
    <property type="protein sequence ID" value="MBW87952.1"/>
    <property type="molecule type" value="Transcribed_RNA"/>
</dbReference>